<keyword evidence="5" id="KW-0378">Hydrolase</keyword>
<dbReference type="GO" id="GO:0016787">
    <property type="term" value="F:hydrolase activity"/>
    <property type="evidence" value="ECO:0007669"/>
    <property type="project" value="UniProtKB-KW"/>
</dbReference>
<comment type="similarity">
    <text evidence="1">Belongs to the type-I restriction system S methylase family.</text>
</comment>
<proteinExistence type="inferred from homology"/>
<dbReference type="Pfam" id="PF01420">
    <property type="entry name" value="Methylase_S"/>
    <property type="match status" value="2"/>
</dbReference>
<dbReference type="AlphaFoldDB" id="A0AAW5Q8H4"/>
<keyword evidence="3" id="KW-0238">DNA-binding</keyword>
<dbReference type="CDD" id="cd17286">
    <property type="entry name" value="RMtype1_S_Lla161ORF747P_TRD1-CR1_like"/>
    <property type="match status" value="1"/>
</dbReference>
<gene>
    <name evidence="5" type="ORF">M3D93_12085</name>
</gene>
<name>A0AAW5Q8H4_9ACTN</name>
<accession>A0AAW5Q8H4</accession>
<dbReference type="EC" id="3.1.21.-" evidence="5"/>
<reference evidence="5" key="1">
    <citation type="submission" date="2022-04" db="EMBL/GenBank/DDBJ databases">
        <title>Human microbiome associated bacterial genomes.</title>
        <authorList>
            <person name="Sandstrom S."/>
            <person name="Salamzade R."/>
            <person name="Kalan L.R."/>
        </authorList>
    </citation>
    <scope>NUCLEOTIDE SEQUENCE</scope>
    <source>
        <strain evidence="5">P3-SID1762</strain>
    </source>
</reference>
<dbReference type="PANTHER" id="PTHR30408">
    <property type="entry name" value="TYPE-1 RESTRICTION ENZYME ECOKI SPECIFICITY PROTEIN"/>
    <property type="match status" value="1"/>
</dbReference>
<dbReference type="SUPFAM" id="SSF116734">
    <property type="entry name" value="DNA methylase specificity domain"/>
    <property type="match status" value="2"/>
</dbReference>
<dbReference type="Proteomes" id="UP001206890">
    <property type="component" value="Unassembled WGS sequence"/>
</dbReference>
<evidence type="ECO:0000313" key="6">
    <source>
        <dbReference type="Proteomes" id="UP001206890"/>
    </source>
</evidence>
<evidence type="ECO:0000256" key="3">
    <source>
        <dbReference type="ARBA" id="ARBA00023125"/>
    </source>
</evidence>
<organism evidence="5 6">
    <name type="scientific">Dietzia cinnamea</name>
    <dbReference type="NCBI Taxonomy" id="321318"/>
    <lineage>
        <taxon>Bacteria</taxon>
        <taxon>Bacillati</taxon>
        <taxon>Actinomycetota</taxon>
        <taxon>Actinomycetes</taxon>
        <taxon>Mycobacteriales</taxon>
        <taxon>Dietziaceae</taxon>
        <taxon>Dietzia</taxon>
    </lineage>
</organism>
<dbReference type="RefSeq" id="WP_239550663.1">
    <property type="nucleotide sequence ID" value="NZ_JALXTC010000061.1"/>
</dbReference>
<evidence type="ECO:0000256" key="1">
    <source>
        <dbReference type="ARBA" id="ARBA00010923"/>
    </source>
</evidence>
<feature type="domain" description="Type I restriction modification DNA specificity" evidence="4">
    <location>
        <begin position="200"/>
        <end position="342"/>
    </location>
</feature>
<keyword evidence="2" id="KW-0680">Restriction system</keyword>
<evidence type="ECO:0000259" key="4">
    <source>
        <dbReference type="Pfam" id="PF01420"/>
    </source>
</evidence>
<dbReference type="Gene3D" id="3.90.220.20">
    <property type="entry name" value="DNA methylase specificity domains"/>
    <property type="match status" value="2"/>
</dbReference>
<keyword evidence="5" id="KW-0255">Endonuclease</keyword>
<dbReference type="GO" id="GO:0003677">
    <property type="term" value="F:DNA binding"/>
    <property type="evidence" value="ECO:0007669"/>
    <property type="project" value="UniProtKB-KW"/>
</dbReference>
<dbReference type="PANTHER" id="PTHR30408:SF12">
    <property type="entry name" value="TYPE I RESTRICTION ENZYME MJAVIII SPECIFICITY SUBUNIT"/>
    <property type="match status" value="1"/>
</dbReference>
<dbReference type="CDD" id="cd17288">
    <property type="entry name" value="RMtype1_S_LlaAI06ORF1089P_TRD1-CR1_like"/>
    <property type="match status" value="1"/>
</dbReference>
<dbReference type="InterPro" id="IPR000055">
    <property type="entry name" value="Restrct_endonuc_typeI_TRD"/>
</dbReference>
<evidence type="ECO:0000256" key="2">
    <source>
        <dbReference type="ARBA" id="ARBA00022747"/>
    </source>
</evidence>
<keyword evidence="5" id="KW-0540">Nuclease</keyword>
<dbReference type="Gene3D" id="1.10.287.1120">
    <property type="entry name" value="Bipartite methylase S protein"/>
    <property type="match status" value="1"/>
</dbReference>
<feature type="domain" description="Type I restriction modification DNA specificity" evidence="4">
    <location>
        <begin position="6"/>
        <end position="174"/>
    </location>
</feature>
<dbReference type="GO" id="GO:0004519">
    <property type="term" value="F:endonuclease activity"/>
    <property type="evidence" value="ECO:0007669"/>
    <property type="project" value="UniProtKB-KW"/>
</dbReference>
<sequence length="375" mass="41033">MAAAPWPHARLDAVGSVVTGGTPPTSDRSNYGRQHLFVSPADLGRTKYVRTSAKMLSTKGFAGSRRVPAGSTLFVCIGSTIGKVGLAGEDLATNQQINSIIPNGSVDPEFLFYATSTLSAIVREQAGEQAVPLVNKSQFSEFEIPMPPLVEQKEIATALADADDLIATLERLIAKKQAIKQGMMQQLLTGRTRLPGFTGEWTDSRLGDVLTVRHGRNQRIVEIPSGTVPILATGGQIGWADRPLYSKPSVLIGRKGTIDRPQYQDRPFWTVDTLFYTEISTKADPRFLYYVFQTIDWRSMNEASGVPSLSSTRIESVEVRLPDLAEQKAVRRVLDDADVETTVLRARLAKARAVKQGMMQQLLTGCTRLQVEAVS</sequence>
<dbReference type="EMBL" id="JALXTC010000061">
    <property type="protein sequence ID" value="MCT2118479.1"/>
    <property type="molecule type" value="Genomic_DNA"/>
</dbReference>
<protein>
    <submittedName>
        <fullName evidence="5">Restriction endonuclease subunit S</fullName>
        <ecNumber evidence="5">3.1.21.-</ecNumber>
    </submittedName>
</protein>
<dbReference type="InterPro" id="IPR052021">
    <property type="entry name" value="Type-I_RS_S_subunit"/>
</dbReference>
<dbReference type="GO" id="GO:0009307">
    <property type="term" value="P:DNA restriction-modification system"/>
    <property type="evidence" value="ECO:0007669"/>
    <property type="project" value="UniProtKB-KW"/>
</dbReference>
<dbReference type="InterPro" id="IPR044946">
    <property type="entry name" value="Restrct_endonuc_typeI_TRD_sf"/>
</dbReference>
<evidence type="ECO:0000313" key="5">
    <source>
        <dbReference type="EMBL" id="MCT2118479.1"/>
    </source>
</evidence>
<comment type="caution">
    <text evidence="5">The sequence shown here is derived from an EMBL/GenBank/DDBJ whole genome shotgun (WGS) entry which is preliminary data.</text>
</comment>